<evidence type="ECO:0000313" key="7">
    <source>
        <dbReference type="Proteomes" id="UP000297407"/>
    </source>
</evidence>
<dbReference type="InterPro" id="IPR032808">
    <property type="entry name" value="DoxX"/>
</dbReference>
<accession>A0A4Z0L4N5</accession>
<dbReference type="Pfam" id="PF07681">
    <property type="entry name" value="DoxX"/>
    <property type="match status" value="1"/>
</dbReference>
<organism evidence="6 7">
    <name type="scientific">Flavobacterium humi</name>
    <dbReference type="NCBI Taxonomy" id="2562683"/>
    <lineage>
        <taxon>Bacteria</taxon>
        <taxon>Pseudomonadati</taxon>
        <taxon>Bacteroidota</taxon>
        <taxon>Flavobacteriia</taxon>
        <taxon>Flavobacteriales</taxon>
        <taxon>Flavobacteriaceae</taxon>
        <taxon>Flavobacterium</taxon>
    </lineage>
</organism>
<protein>
    <submittedName>
        <fullName evidence="6">DoxX family protein</fullName>
    </submittedName>
</protein>
<dbReference type="RefSeq" id="WP_135527223.1">
    <property type="nucleotide sequence ID" value="NZ_SRLH01000007.1"/>
</dbReference>
<keyword evidence="3 5" id="KW-1133">Transmembrane helix</keyword>
<dbReference type="EMBL" id="SRLH01000007">
    <property type="protein sequence ID" value="TGD57177.1"/>
    <property type="molecule type" value="Genomic_DNA"/>
</dbReference>
<dbReference type="AlphaFoldDB" id="A0A4Z0L4N5"/>
<evidence type="ECO:0000256" key="2">
    <source>
        <dbReference type="ARBA" id="ARBA00022692"/>
    </source>
</evidence>
<proteinExistence type="predicted"/>
<name>A0A4Z0L4N5_9FLAO</name>
<dbReference type="GO" id="GO:0016020">
    <property type="term" value="C:membrane"/>
    <property type="evidence" value="ECO:0007669"/>
    <property type="project" value="UniProtKB-SubCell"/>
</dbReference>
<keyword evidence="4 5" id="KW-0472">Membrane</keyword>
<evidence type="ECO:0000256" key="3">
    <source>
        <dbReference type="ARBA" id="ARBA00022989"/>
    </source>
</evidence>
<feature type="transmembrane region" description="Helical" evidence="5">
    <location>
        <begin position="103"/>
        <end position="124"/>
    </location>
</feature>
<gene>
    <name evidence="6" type="ORF">E4635_13500</name>
</gene>
<comment type="subcellular location">
    <subcellularLocation>
        <location evidence="1">Membrane</location>
        <topology evidence="1">Multi-pass membrane protein</topology>
    </subcellularLocation>
</comment>
<dbReference type="Proteomes" id="UP000297407">
    <property type="component" value="Unassembled WGS sequence"/>
</dbReference>
<evidence type="ECO:0000256" key="4">
    <source>
        <dbReference type="ARBA" id="ARBA00023136"/>
    </source>
</evidence>
<feature type="transmembrane region" description="Helical" evidence="5">
    <location>
        <begin position="50"/>
        <end position="71"/>
    </location>
</feature>
<keyword evidence="7" id="KW-1185">Reference proteome</keyword>
<feature type="transmembrane region" description="Helical" evidence="5">
    <location>
        <begin position="78"/>
        <end position="97"/>
    </location>
</feature>
<sequence>MKSFPFLPTSKWLLLLQIALGLFMMAHGSIRIYAGTVDGFGSFLNDNHFFIGRIIAWAITLFEITGGFLLLMNRFKKVICFLFILQLIMGIVLVHAANGWFVVGYSTGGMEYSVLLIVCFFLTASHQEPKTI</sequence>
<dbReference type="OrthoDB" id="8778559at2"/>
<reference evidence="6 7" key="1">
    <citation type="submission" date="2019-04" db="EMBL/GenBank/DDBJ databases">
        <title>Flavobacterium sp. strain DS2-A Genome sequencing and assembly.</title>
        <authorList>
            <person name="Kim I."/>
        </authorList>
    </citation>
    <scope>NUCLEOTIDE SEQUENCE [LARGE SCALE GENOMIC DNA]</scope>
    <source>
        <strain evidence="6 7">DS2-A</strain>
    </source>
</reference>
<keyword evidence="2 5" id="KW-0812">Transmembrane</keyword>
<evidence type="ECO:0000256" key="5">
    <source>
        <dbReference type="SAM" id="Phobius"/>
    </source>
</evidence>
<evidence type="ECO:0000256" key="1">
    <source>
        <dbReference type="ARBA" id="ARBA00004141"/>
    </source>
</evidence>
<comment type="caution">
    <text evidence="6">The sequence shown here is derived from an EMBL/GenBank/DDBJ whole genome shotgun (WGS) entry which is preliminary data.</text>
</comment>
<evidence type="ECO:0000313" key="6">
    <source>
        <dbReference type="EMBL" id="TGD57177.1"/>
    </source>
</evidence>